<comment type="similarity">
    <text evidence="2 11 13">Belongs to the TonB-dependent receptor family.</text>
</comment>
<dbReference type="InterPro" id="IPR010949">
    <property type="entry name" value="TonB_Hb/transfer/lactofer_rcpt"/>
</dbReference>
<keyword evidence="9 17" id="KW-0675">Receptor</keyword>
<dbReference type="Gene3D" id="2.170.130.10">
    <property type="entry name" value="TonB-dependent receptor, plug domain"/>
    <property type="match status" value="1"/>
</dbReference>
<dbReference type="InterPro" id="IPR000531">
    <property type="entry name" value="Beta-barrel_TonB"/>
</dbReference>
<dbReference type="Gene3D" id="2.40.170.20">
    <property type="entry name" value="TonB-dependent receptor, beta-barrel domain"/>
    <property type="match status" value="1"/>
</dbReference>
<evidence type="ECO:0000256" key="5">
    <source>
        <dbReference type="ARBA" id="ARBA00022692"/>
    </source>
</evidence>
<reference evidence="18 20" key="2">
    <citation type="submission" date="2021-03" db="EMBL/GenBank/DDBJ databases">
        <title>Rapid diversification of plasmids in a genus of pathogenic and nitrogen fixing bacteria.</title>
        <authorList>
            <person name="Weisberg A.J."/>
            <person name="Miller M."/>
            <person name="Ream W."/>
            <person name="Grunwald N.J."/>
            <person name="Chang J.H."/>
        </authorList>
    </citation>
    <scope>NUCLEOTIDE SEQUENCE [LARGE SCALE GENOMIC DNA]</scope>
    <source>
        <strain evidence="18 20">AF3.44</strain>
    </source>
</reference>
<keyword evidence="20" id="KW-1185">Reference proteome</keyword>
<evidence type="ECO:0000256" key="3">
    <source>
        <dbReference type="ARBA" id="ARBA00022448"/>
    </source>
</evidence>
<dbReference type="GO" id="GO:0015344">
    <property type="term" value="F:siderophore uptake transmembrane transporter activity"/>
    <property type="evidence" value="ECO:0007669"/>
    <property type="project" value="TreeGrafter"/>
</dbReference>
<accession>A0A4D7DMA9</accession>
<organism evidence="17 19">
    <name type="scientific">Agrobacterium larrymoorei</name>
    <dbReference type="NCBI Taxonomy" id="160699"/>
    <lineage>
        <taxon>Bacteria</taxon>
        <taxon>Pseudomonadati</taxon>
        <taxon>Pseudomonadota</taxon>
        <taxon>Alphaproteobacteria</taxon>
        <taxon>Hyphomicrobiales</taxon>
        <taxon>Rhizobiaceae</taxon>
        <taxon>Rhizobium/Agrobacterium group</taxon>
        <taxon>Agrobacterium</taxon>
    </lineage>
</organism>
<evidence type="ECO:0000256" key="2">
    <source>
        <dbReference type="ARBA" id="ARBA00009810"/>
    </source>
</evidence>
<dbReference type="CDD" id="cd01347">
    <property type="entry name" value="ligand_gated_channel"/>
    <property type="match status" value="1"/>
</dbReference>
<dbReference type="Proteomes" id="UP000298545">
    <property type="component" value="Chromosome circular"/>
</dbReference>
<dbReference type="InterPro" id="IPR011276">
    <property type="entry name" value="TonB_haem/Hb_rcpt"/>
</dbReference>
<evidence type="ECO:0000313" key="20">
    <source>
        <dbReference type="Proteomes" id="UP000826513"/>
    </source>
</evidence>
<evidence type="ECO:0000256" key="4">
    <source>
        <dbReference type="ARBA" id="ARBA00022452"/>
    </source>
</evidence>
<keyword evidence="3 11" id="KW-0813">Transport</keyword>
<dbReference type="EMBL" id="CP039691">
    <property type="protein sequence ID" value="QCI97158.1"/>
    <property type="molecule type" value="Genomic_DNA"/>
</dbReference>
<comment type="subcellular location">
    <subcellularLocation>
        <location evidence="1 11">Cell outer membrane</location>
        <topology evidence="1 11">Multi-pass membrane protein</topology>
    </subcellularLocation>
</comment>
<keyword evidence="8 11" id="KW-0472">Membrane</keyword>
<dbReference type="PROSITE" id="PS52016">
    <property type="entry name" value="TONB_DEPENDENT_REC_3"/>
    <property type="match status" value="1"/>
</dbReference>
<name>A0A4D7DMA9_9HYPH</name>
<keyword evidence="7 13" id="KW-0798">TonB box</keyword>
<evidence type="ECO:0000256" key="12">
    <source>
        <dbReference type="PROSITE-ProRule" id="PRU10144"/>
    </source>
</evidence>
<evidence type="ECO:0000256" key="8">
    <source>
        <dbReference type="ARBA" id="ARBA00023136"/>
    </source>
</evidence>
<feature type="chain" id="PRO_5044606248" evidence="14">
    <location>
        <begin position="28"/>
        <end position="749"/>
    </location>
</feature>
<dbReference type="AlphaFoldDB" id="A0A4D7DMA9"/>
<feature type="domain" description="TonB-dependent receptor plug" evidence="16">
    <location>
        <begin position="62"/>
        <end position="177"/>
    </location>
</feature>
<evidence type="ECO:0000256" key="13">
    <source>
        <dbReference type="RuleBase" id="RU003357"/>
    </source>
</evidence>
<dbReference type="STRING" id="1367849.GCA_000518585_04624"/>
<gene>
    <name evidence="17" type="ORF">CFBP5473_04050</name>
    <name evidence="18" type="ORF">J5285_01345</name>
</gene>
<dbReference type="KEGG" id="alf:CFBP5473_04050"/>
<dbReference type="NCBIfam" id="TIGR01785">
    <property type="entry name" value="TonB-hemin"/>
    <property type="match status" value="1"/>
</dbReference>
<sequence length="749" mass="81481">MTIRGSQSALLVCTAIALVYANSTAHSQETTPSNGQTTVLERITVKGKRVKAGGVAGEAAADTPLASTTTAEDIRKKEINNIRDLGNTTEPGVEYSQTNTGRPGGVFIRGLGGARVATLIDGIPIPYLETLTRTGASSPTTGISDSSDSFDFSSLSAIDIVRGADSSRIGSGAVAGAIVLNTLEPEDVITEGKDWGVIAKTGYDGEDTSVNGSIAAAKKIEGTSILLQGSYKRGHETENRGDDDVIGISRTEKNPADTYQRSVMFKLRQELGEGHKIGFTVERFDRNVDTDLKTLQSATGTTTYKVGNYWGYDDTTRDRVSIDYRYEAPETGGLIDAASLTPYWQRLTKEAGSYGSRNNNTNYERHNATEESSFGLTGGTISTFTTGNLDHKVRFGGNFQYFQYEQYINSITGTSSTASQADVPKVDGTRLGVYLDDEIAIGDSAFKVTPGLRFDWYDYTPKDSSGFSRNSGFSYFGLPDDKSGSQFSPKLLATYDVTSELQLFAQWSMSFRAPTVTELYSNFTNIGTGYAYTVIGNSSLKDETGNGFELGANYDDGDLTGKITVFHNRYRNFIDTTYAVTTDFPTGYNSWANRDRVQITGAELSGRQDFANGIFVHGSLAYAYGKDQETGEFIRTVAPFKSIIGVGYQQENWGADLTGIFAAGMRDDHKSTTFDAPGYGIANLTGWWEPEKLNGLRIQAGVYNIFDKTYWNAVGVRDVNPGTQSNINQPVAYYTEAGRSFKISLTQRF</sequence>
<dbReference type="PANTHER" id="PTHR30069">
    <property type="entry name" value="TONB-DEPENDENT OUTER MEMBRANE RECEPTOR"/>
    <property type="match status" value="1"/>
</dbReference>
<dbReference type="RefSeq" id="WP_027677123.1">
    <property type="nucleotide sequence ID" value="NZ_CP039691.1"/>
</dbReference>
<reference evidence="17 19" key="1">
    <citation type="submission" date="2019-04" db="EMBL/GenBank/DDBJ databases">
        <title>Complete genome sequence of Agrobacterium larrymoorei CFBP5473.</title>
        <authorList>
            <person name="Haryono M."/>
            <person name="Chou L."/>
            <person name="Lin Y.-C."/>
            <person name="Lai E.-M."/>
            <person name="Kuo C.-H."/>
        </authorList>
    </citation>
    <scope>NUCLEOTIDE SEQUENCE [LARGE SCALE GENOMIC DNA]</scope>
    <source>
        <strain evidence="17 19">CFBP5473</strain>
    </source>
</reference>
<evidence type="ECO:0000313" key="17">
    <source>
        <dbReference type="EMBL" id="QCI97158.1"/>
    </source>
</evidence>
<dbReference type="Pfam" id="PF00593">
    <property type="entry name" value="TonB_dep_Rec_b-barrel"/>
    <property type="match status" value="1"/>
</dbReference>
<evidence type="ECO:0000259" key="16">
    <source>
        <dbReference type="Pfam" id="PF07715"/>
    </source>
</evidence>
<dbReference type="SUPFAM" id="SSF56935">
    <property type="entry name" value="Porins"/>
    <property type="match status" value="1"/>
</dbReference>
<keyword evidence="5 11" id="KW-0812">Transmembrane</keyword>
<dbReference type="Proteomes" id="UP000826513">
    <property type="component" value="Chromosome 1"/>
</dbReference>
<feature type="short sequence motif" description="TonB C-terminal box" evidence="12">
    <location>
        <begin position="732"/>
        <end position="749"/>
    </location>
</feature>
<dbReference type="GO" id="GO:0015232">
    <property type="term" value="F:heme transmembrane transporter activity"/>
    <property type="evidence" value="ECO:0007669"/>
    <property type="project" value="InterPro"/>
</dbReference>
<evidence type="ECO:0000313" key="19">
    <source>
        <dbReference type="Proteomes" id="UP000298545"/>
    </source>
</evidence>
<dbReference type="NCBIfam" id="TIGR01786">
    <property type="entry name" value="TonB-hemlactrns"/>
    <property type="match status" value="1"/>
</dbReference>
<evidence type="ECO:0000256" key="6">
    <source>
        <dbReference type="ARBA" id="ARBA00022729"/>
    </source>
</evidence>
<evidence type="ECO:0000256" key="14">
    <source>
        <dbReference type="SAM" id="SignalP"/>
    </source>
</evidence>
<evidence type="ECO:0000313" key="18">
    <source>
        <dbReference type="EMBL" id="QYA07408.1"/>
    </source>
</evidence>
<dbReference type="PANTHER" id="PTHR30069:SF29">
    <property type="entry name" value="HEMOGLOBIN AND HEMOGLOBIN-HAPTOGLOBIN-BINDING PROTEIN 1-RELATED"/>
    <property type="match status" value="1"/>
</dbReference>
<dbReference type="PROSITE" id="PS01156">
    <property type="entry name" value="TONB_DEPENDENT_REC_2"/>
    <property type="match status" value="1"/>
</dbReference>
<keyword evidence="6 14" id="KW-0732">Signal</keyword>
<evidence type="ECO:0000256" key="1">
    <source>
        <dbReference type="ARBA" id="ARBA00004571"/>
    </source>
</evidence>
<evidence type="ECO:0000256" key="9">
    <source>
        <dbReference type="ARBA" id="ARBA00023170"/>
    </source>
</evidence>
<protein>
    <submittedName>
        <fullName evidence="17">TonB-dependent hemoglobin/transferrin/lactoferrin family receptor</fullName>
    </submittedName>
</protein>
<keyword evidence="4 11" id="KW-1134">Transmembrane beta strand</keyword>
<dbReference type="InterPro" id="IPR010917">
    <property type="entry name" value="TonB_rcpt_CS"/>
</dbReference>
<dbReference type="Pfam" id="PF07715">
    <property type="entry name" value="Plug"/>
    <property type="match status" value="1"/>
</dbReference>
<keyword evidence="10 11" id="KW-0998">Cell outer membrane</keyword>
<dbReference type="GO" id="GO:0009279">
    <property type="term" value="C:cell outer membrane"/>
    <property type="evidence" value="ECO:0007669"/>
    <property type="project" value="UniProtKB-SubCell"/>
</dbReference>
<dbReference type="OrthoDB" id="9796221at2"/>
<evidence type="ECO:0000256" key="7">
    <source>
        <dbReference type="ARBA" id="ARBA00023077"/>
    </source>
</evidence>
<proteinExistence type="inferred from homology"/>
<evidence type="ECO:0000256" key="11">
    <source>
        <dbReference type="PROSITE-ProRule" id="PRU01360"/>
    </source>
</evidence>
<dbReference type="InterPro" id="IPR036942">
    <property type="entry name" value="Beta-barrel_TonB_sf"/>
</dbReference>
<feature type="signal peptide" evidence="14">
    <location>
        <begin position="1"/>
        <end position="27"/>
    </location>
</feature>
<evidence type="ECO:0000256" key="10">
    <source>
        <dbReference type="ARBA" id="ARBA00023237"/>
    </source>
</evidence>
<dbReference type="EMBL" id="CP072167">
    <property type="protein sequence ID" value="QYA07408.1"/>
    <property type="molecule type" value="Genomic_DNA"/>
</dbReference>
<dbReference type="GO" id="GO:0044718">
    <property type="term" value="P:siderophore transmembrane transport"/>
    <property type="evidence" value="ECO:0007669"/>
    <property type="project" value="TreeGrafter"/>
</dbReference>
<dbReference type="InterPro" id="IPR012910">
    <property type="entry name" value="Plug_dom"/>
</dbReference>
<evidence type="ECO:0000259" key="15">
    <source>
        <dbReference type="Pfam" id="PF00593"/>
    </source>
</evidence>
<dbReference type="InterPro" id="IPR037066">
    <property type="entry name" value="Plug_dom_sf"/>
</dbReference>
<feature type="domain" description="TonB-dependent receptor-like beta-barrel" evidence="15">
    <location>
        <begin position="279"/>
        <end position="705"/>
    </location>
</feature>
<dbReference type="InterPro" id="IPR039426">
    <property type="entry name" value="TonB-dep_rcpt-like"/>
</dbReference>